<gene>
    <name evidence="2" type="ORF">B0H63DRAFT_519981</name>
</gene>
<dbReference type="EMBL" id="JAULSW010000002">
    <property type="protein sequence ID" value="KAK3390765.1"/>
    <property type="molecule type" value="Genomic_DNA"/>
</dbReference>
<sequence length="233" mass="26501">MAPRMQARELATPQLILTKPTRRIVTRQISSKSPRAGPSTSSLALTIKLVSKKRSSESASAIKDMMTEQQRSGVADSDSLEVLSRKQTRDIKAPRLIADEALKTNQELLKEQKAMKKYVAAVTQQLEENKTKIDTLERGQRNDSLVAAGQKRKADDEDSFHHEEAATARHAQRRFQAYREADKFFEELKQENHHVATEKARECLAALAPQEHNKLLHEKRLTRRLRSSHEFAP</sequence>
<reference evidence="2" key="2">
    <citation type="submission" date="2023-06" db="EMBL/GenBank/DDBJ databases">
        <authorList>
            <consortium name="Lawrence Berkeley National Laboratory"/>
            <person name="Haridas S."/>
            <person name="Hensen N."/>
            <person name="Bonometti L."/>
            <person name="Westerberg I."/>
            <person name="Brannstrom I.O."/>
            <person name="Guillou S."/>
            <person name="Cros-Aarteil S."/>
            <person name="Calhoun S."/>
            <person name="Kuo A."/>
            <person name="Mondo S."/>
            <person name="Pangilinan J."/>
            <person name="Riley R."/>
            <person name="LaButti K."/>
            <person name="Andreopoulos B."/>
            <person name="Lipzen A."/>
            <person name="Chen C."/>
            <person name="Yanf M."/>
            <person name="Daum C."/>
            <person name="Ng V."/>
            <person name="Clum A."/>
            <person name="Steindorff A."/>
            <person name="Ohm R."/>
            <person name="Martin F."/>
            <person name="Silar P."/>
            <person name="Natvig D."/>
            <person name="Lalanne C."/>
            <person name="Gautier V."/>
            <person name="Ament-velasquez S.L."/>
            <person name="Kruys A."/>
            <person name="Hutchinson M.I."/>
            <person name="Powell A.J."/>
            <person name="Barry K."/>
            <person name="Miller A.N."/>
            <person name="Grigoriev I.V."/>
            <person name="Debuchy R."/>
            <person name="Gladieux P."/>
            <person name="Thoren M.H."/>
            <person name="Johannesson H."/>
        </authorList>
    </citation>
    <scope>NUCLEOTIDE SEQUENCE</scope>
    <source>
        <strain evidence="2">CBS 232.78</strain>
    </source>
</reference>
<comment type="caution">
    <text evidence="2">The sequence shown here is derived from an EMBL/GenBank/DDBJ whole genome shotgun (WGS) entry which is preliminary data.</text>
</comment>
<evidence type="ECO:0000313" key="3">
    <source>
        <dbReference type="Proteomes" id="UP001285441"/>
    </source>
</evidence>
<evidence type="ECO:0000256" key="1">
    <source>
        <dbReference type="SAM" id="MobiDB-lite"/>
    </source>
</evidence>
<feature type="region of interest" description="Disordered" evidence="1">
    <location>
        <begin position="210"/>
        <end position="233"/>
    </location>
</feature>
<feature type="compositionally biased region" description="Basic and acidic residues" evidence="1">
    <location>
        <begin position="152"/>
        <end position="167"/>
    </location>
</feature>
<feature type="region of interest" description="Disordered" evidence="1">
    <location>
        <begin position="135"/>
        <end position="169"/>
    </location>
</feature>
<name>A0AAE0P0F7_9PEZI</name>
<dbReference type="Proteomes" id="UP001285441">
    <property type="component" value="Unassembled WGS sequence"/>
</dbReference>
<keyword evidence="3" id="KW-1185">Reference proteome</keyword>
<protein>
    <submittedName>
        <fullName evidence="2">Uncharacterized protein</fullName>
    </submittedName>
</protein>
<dbReference type="AlphaFoldDB" id="A0AAE0P0F7"/>
<accession>A0AAE0P0F7</accession>
<evidence type="ECO:0000313" key="2">
    <source>
        <dbReference type="EMBL" id="KAK3390765.1"/>
    </source>
</evidence>
<organism evidence="2 3">
    <name type="scientific">Podospora didyma</name>
    <dbReference type="NCBI Taxonomy" id="330526"/>
    <lineage>
        <taxon>Eukaryota</taxon>
        <taxon>Fungi</taxon>
        <taxon>Dikarya</taxon>
        <taxon>Ascomycota</taxon>
        <taxon>Pezizomycotina</taxon>
        <taxon>Sordariomycetes</taxon>
        <taxon>Sordariomycetidae</taxon>
        <taxon>Sordariales</taxon>
        <taxon>Podosporaceae</taxon>
        <taxon>Podospora</taxon>
    </lineage>
</organism>
<reference evidence="2" key="1">
    <citation type="journal article" date="2023" name="Mol. Phylogenet. Evol.">
        <title>Genome-scale phylogeny and comparative genomics of the fungal order Sordariales.</title>
        <authorList>
            <person name="Hensen N."/>
            <person name="Bonometti L."/>
            <person name="Westerberg I."/>
            <person name="Brannstrom I.O."/>
            <person name="Guillou S."/>
            <person name="Cros-Aarteil S."/>
            <person name="Calhoun S."/>
            <person name="Haridas S."/>
            <person name="Kuo A."/>
            <person name="Mondo S."/>
            <person name="Pangilinan J."/>
            <person name="Riley R."/>
            <person name="LaButti K."/>
            <person name="Andreopoulos B."/>
            <person name="Lipzen A."/>
            <person name="Chen C."/>
            <person name="Yan M."/>
            <person name="Daum C."/>
            <person name="Ng V."/>
            <person name="Clum A."/>
            <person name="Steindorff A."/>
            <person name="Ohm R.A."/>
            <person name="Martin F."/>
            <person name="Silar P."/>
            <person name="Natvig D.O."/>
            <person name="Lalanne C."/>
            <person name="Gautier V."/>
            <person name="Ament-Velasquez S.L."/>
            <person name="Kruys A."/>
            <person name="Hutchinson M.I."/>
            <person name="Powell A.J."/>
            <person name="Barry K."/>
            <person name="Miller A.N."/>
            <person name="Grigoriev I.V."/>
            <person name="Debuchy R."/>
            <person name="Gladieux P."/>
            <person name="Hiltunen Thoren M."/>
            <person name="Johannesson H."/>
        </authorList>
    </citation>
    <scope>NUCLEOTIDE SEQUENCE</scope>
    <source>
        <strain evidence="2">CBS 232.78</strain>
    </source>
</reference>
<proteinExistence type="predicted"/>